<name>A0AAD7PKB2_QUISA</name>
<gene>
    <name evidence="8" type="ORF">O6P43_019027</name>
</gene>
<comment type="caution">
    <text evidence="8">The sequence shown here is derived from an EMBL/GenBank/DDBJ whole genome shotgun (WGS) entry which is preliminary data.</text>
</comment>
<protein>
    <submittedName>
        <fullName evidence="8">Angiogenin-2 like</fullName>
    </submittedName>
</protein>
<evidence type="ECO:0000256" key="3">
    <source>
        <dbReference type="ARBA" id="ARBA00022712"/>
    </source>
</evidence>
<evidence type="ECO:0000256" key="5">
    <source>
        <dbReference type="ARBA" id="ARBA00023242"/>
    </source>
</evidence>
<comment type="subcellular location">
    <subcellularLocation>
        <location evidence="1">Cytoplasm</location>
    </subcellularLocation>
</comment>
<keyword evidence="5" id="KW-0539">Nucleus</keyword>
<dbReference type="PANTHER" id="PTHR33347:SF34">
    <property type="entry name" value="PROTEIN SOB FIVE-LIKE 6"/>
    <property type="match status" value="1"/>
</dbReference>
<reference evidence="8" key="1">
    <citation type="journal article" date="2023" name="Science">
        <title>Elucidation of the pathway for biosynthesis of saponin adjuvants from the soapbark tree.</title>
        <authorList>
            <person name="Reed J."/>
            <person name="Orme A."/>
            <person name="El-Demerdash A."/>
            <person name="Owen C."/>
            <person name="Martin L.B.B."/>
            <person name="Misra R.C."/>
            <person name="Kikuchi S."/>
            <person name="Rejzek M."/>
            <person name="Martin A.C."/>
            <person name="Harkess A."/>
            <person name="Leebens-Mack J."/>
            <person name="Louveau T."/>
            <person name="Stephenson M.J."/>
            <person name="Osbourn A."/>
        </authorList>
    </citation>
    <scope>NUCLEOTIDE SEQUENCE</scope>
    <source>
        <strain evidence="8">S10</strain>
    </source>
</reference>
<keyword evidence="2" id="KW-0963">Cytoplasm</keyword>
<evidence type="ECO:0000256" key="1">
    <source>
        <dbReference type="ARBA" id="ARBA00004496"/>
    </source>
</evidence>
<feature type="region of interest" description="Disordered" evidence="7">
    <location>
        <begin position="85"/>
        <end position="117"/>
    </location>
</feature>
<dbReference type="GO" id="GO:0009736">
    <property type="term" value="P:cytokinin-activated signaling pathway"/>
    <property type="evidence" value="ECO:0007669"/>
    <property type="project" value="UniProtKB-KW"/>
</dbReference>
<dbReference type="EMBL" id="JARAOO010000008">
    <property type="protein sequence ID" value="KAJ7958272.1"/>
    <property type="molecule type" value="Genomic_DNA"/>
</dbReference>
<organism evidence="8 9">
    <name type="scientific">Quillaja saponaria</name>
    <name type="common">Soap bark tree</name>
    <dbReference type="NCBI Taxonomy" id="32244"/>
    <lineage>
        <taxon>Eukaryota</taxon>
        <taxon>Viridiplantae</taxon>
        <taxon>Streptophyta</taxon>
        <taxon>Embryophyta</taxon>
        <taxon>Tracheophyta</taxon>
        <taxon>Spermatophyta</taxon>
        <taxon>Magnoliopsida</taxon>
        <taxon>eudicotyledons</taxon>
        <taxon>Gunneridae</taxon>
        <taxon>Pentapetalae</taxon>
        <taxon>rosids</taxon>
        <taxon>fabids</taxon>
        <taxon>Fabales</taxon>
        <taxon>Quillajaceae</taxon>
        <taxon>Quillaja</taxon>
    </lineage>
</organism>
<evidence type="ECO:0000256" key="7">
    <source>
        <dbReference type="SAM" id="MobiDB-lite"/>
    </source>
</evidence>
<evidence type="ECO:0000313" key="8">
    <source>
        <dbReference type="EMBL" id="KAJ7958272.1"/>
    </source>
</evidence>
<keyword evidence="9" id="KW-1185">Reference proteome</keyword>
<keyword evidence="3" id="KW-0203">Cytokinin biosynthesis</keyword>
<dbReference type="AlphaFoldDB" id="A0AAD7PKB2"/>
<accession>A0AAD7PKB2</accession>
<keyword evidence="4" id="KW-0932">Cytokinin signaling pathway</keyword>
<comment type="similarity">
    <text evidence="6">Belongs to the SOFL plant protein family.</text>
</comment>
<dbReference type="Proteomes" id="UP001163823">
    <property type="component" value="Chromosome 8"/>
</dbReference>
<dbReference type="PANTHER" id="PTHR33347">
    <property type="entry name" value="OSJNBA0091C07.3 PROTEIN"/>
    <property type="match status" value="1"/>
</dbReference>
<dbReference type="KEGG" id="qsa:O6P43_019027"/>
<evidence type="ECO:0000256" key="4">
    <source>
        <dbReference type="ARBA" id="ARBA00022864"/>
    </source>
</evidence>
<evidence type="ECO:0000256" key="2">
    <source>
        <dbReference type="ARBA" id="ARBA00022490"/>
    </source>
</evidence>
<dbReference type="GO" id="GO:0009691">
    <property type="term" value="P:cytokinin biosynthetic process"/>
    <property type="evidence" value="ECO:0007669"/>
    <property type="project" value="UniProtKB-KW"/>
</dbReference>
<dbReference type="InterPro" id="IPR044670">
    <property type="entry name" value="SOFL"/>
</dbReference>
<proteinExistence type="inferred from homology"/>
<evidence type="ECO:0000313" key="9">
    <source>
        <dbReference type="Proteomes" id="UP001163823"/>
    </source>
</evidence>
<sequence>MNISASEYGTGSGGESGWTIYLDQSSLSDYNFERADGVAEQGGKVPRMTEEEDLSMVSDASSGPPHYCDNGDECYCESWCLCHSSSSSKLNNKTKNKRKFKEQGGIQHPSHLDDTASSPVFNCPKNKVTFSKNEDYATNLSHGYSAIEFKGKSKSQKQLGLFHSSLAGKQAAEKPDCFSGAKWK</sequence>
<dbReference type="GO" id="GO:0005737">
    <property type="term" value="C:cytoplasm"/>
    <property type="evidence" value="ECO:0007669"/>
    <property type="project" value="UniProtKB-SubCell"/>
</dbReference>
<evidence type="ECO:0000256" key="6">
    <source>
        <dbReference type="ARBA" id="ARBA00024199"/>
    </source>
</evidence>